<dbReference type="InterPro" id="IPR011072">
    <property type="entry name" value="HR1_rho-bd"/>
</dbReference>
<reference evidence="33" key="2">
    <citation type="submission" date="2025-09" db="UniProtKB">
        <authorList>
            <consortium name="Ensembl"/>
        </authorList>
    </citation>
    <scope>IDENTIFICATION</scope>
</reference>
<keyword evidence="34" id="KW-1185">Reference proteome</keyword>
<keyword evidence="19" id="KW-0460">Magnesium</keyword>
<evidence type="ECO:0000256" key="24">
    <source>
        <dbReference type="PROSITE-ProRule" id="PRU01207"/>
    </source>
</evidence>
<evidence type="ECO:0000256" key="1">
    <source>
        <dbReference type="ARBA" id="ARBA00001946"/>
    </source>
</evidence>
<feature type="domain" description="PH" evidence="28">
    <location>
        <begin position="1023"/>
        <end position="1222"/>
    </location>
</feature>
<protein>
    <recommendedName>
        <fullName evidence="6">non-specific serine/threonine protein kinase</fullName>
        <ecNumber evidence="6">2.7.11.1</ecNumber>
    </recommendedName>
</protein>
<dbReference type="Gene3D" id="3.30.60.20">
    <property type="match status" value="1"/>
</dbReference>
<comment type="subcellular location">
    <subcellularLocation>
        <location evidence="3">Cell membrane</location>
    </subcellularLocation>
    <subcellularLocation>
        <location evidence="4">Cytoplasm</location>
        <location evidence="4">Cytoskeleton</location>
    </subcellularLocation>
    <subcellularLocation>
        <location evidence="2">Endomembrane system</location>
        <topology evidence="2">Peripheral membrane protein</topology>
    </subcellularLocation>
</comment>
<dbReference type="SMART" id="SM00109">
    <property type="entry name" value="C1"/>
    <property type="match status" value="1"/>
</dbReference>
<evidence type="ECO:0000256" key="10">
    <source>
        <dbReference type="ARBA" id="ARBA00022553"/>
    </source>
</evidence>
<keyword evidence="18 25" id="KW-0067">ATP-binding</keyword>
<evidence type="ECO:0000259" key="30">
    <source>
        <dbReference type="PROSITE" id="PS50081"/>
    </source>
</evidence>
<dbReference type="EC" id="2.7.11.1" evidence="6"/>
<keyword evidence="12" id="KW-0053">Apoptosis</keyword>
<evidence type="ECO:0000256" key="25">
    <source>
        <dbReference type="PROSITE-ProRule" id="PRU10141"/>
    </source>
</evidence>
<evidence type="ECO:0000256" key="15">
    <source>
        <dbReference type="ARBA" id="ARBA00022771"/>
    </source>
</evidence>
<evidence type="ECO:0000256" key="7">
    <source>
        <dbReference type="ARBA" id="ARBA00022475"/>
    </source>
</evidence>
<feature type="coiled-coil region" evidence="26">
    <location>
        <begin position="972"/>
        <end position="1006"/>
    </location>
</feature>
<dbReference type="GO" id="GO:0007266">
    <property type="term" value="P:Rho protein signal transduction"/>
    <property type="evidence" value="ECO:0007669"/>
    <property type="project" value="InterPro"/>
</dbReference>
<evidence type="ECO:0000256" key="18">
    <source>
        <dbReference type="ARBA" id="ARBA00022840"/>
    </source>
</evidence>
<feature type="region of interest" description="Disordered" evidence="27">
    <location>
        <begin position="1218"/>
        <end position="1259"/>
    </location>
</feature>
<evidence type="ECO:0000256" key="26">
    <source>
        <dbReference type="SAM" id="Coils"/>
    </source>
</evidence>
<dbReference type="GO" id="GO:0005886">
    <property type="term" value="C:plasma membrane"/>
    <property type="evidence" value="ECO:0007669"/>
    <property type="project" value="UniProtKB-SubCell"/>
</dbReference>
<dbReference type="CDD" id="cd22250">
    <property type="entry name" value="ROCK_SBD"/>
    <property type="match status" value="1"/>
</dbReference>
<evidence type="ECO:0000256" key="22">
    <source>
        <dbReference type="ARBA" id="ARBA00023136"/>
    </source>
</evidence>
<evidence type="ECO:0000256" key="13">
    <source>
        <dbReference type="ARBA" id="ARBA00022723"/>
    </source>
</evidence>
<evidence type="ECO:0000256" key="19">
    <source>
        <dbReference type="ARBA" id="ARBA00022842"/>
    </source>
</evidence>
<dbReference type="Gene3D" id="1.20.5.340">
    <property type="match status" value="1"/>
</dbReference>
<evidence type="ECO:0000259" key="28">
    <source>
        <dbReference type="PROSITE" id="PS50003"/>
    </source>
</evidence>
<keyword evidence="9" id="KW-0723">Serine/threonine-protein kinase</keyword>
<dbReference type="Pfam" id="PF00069">
    <property type="entry name" value="Pkinase"/>
    <property type="match status" value="1"/>
</dbReference>
<dbReference type="FunFam" id="3.30.60.20:FF:000036">
    <property type="entry name" value="Rho-associated protein kinase 1"/>
    <property type="match status" value="1"/>
</dbReference>
<evidence type="ECO:0000256" key="17">
    <source>
        <dbReference type="ARBA" id="ARBA00022833"/>
    </source>
</evidence>
<dbReference type="SUPFAM" id="SSF56112">
    <property type="entry name" value="Protein kinase-like (PK-like)"/>
    <property type="match status" value="1"/>
</dbReference>
<organism evidence="33 34">
    <name type="scientific">Salmo trutta</name>
    <name type="common">Brown trout</name>
    <dbReference type="NCBI Taxonomy" id="8032"/>
    <lineage>
        <taxon>Eukaryota</taxon>
        <taxon>Metazoa</taxon>
        <taxon>Chordata</taxon>
        <taxon>Craniata</taxon>
        <taxon>Vertebrata</taxon>
        <taxon>Euteleostomi</taxon>
        <taxon>Actinopterygii</taxon>
        <taxon>Neopterygii</taxon>
        <taxon>Teleostei</taxon>
        <taxon>Protacanthopterygii</taxon>
        <taxon>Salmoniformes</taxon>
        <taxon>Salmonidae</taxon>
        <taxon>Salmoninae</taxon>
        <taxon>Salmo</taxon>
    </lineage>
</organism>
<dbReference type="Gene3D" id="2.30.29.30">
    <property type="entry name" value="Pleckstrin-homology domain (PH domain)/Phosphotyrosine-binding domain (PTB)"/>
    <property type="match status" value="1"/>
</dbReference>
<evidence type="ECO:0000256" key="12">
    <source>
        <dbReference type="ARBA" id="ARBA00022703"/>
    </source>
</evidence>
<dbReference type="PROSITE" id="PS51860">
    <property type="entry name" value="REM_1"/>
    <property type="match status" value="1"/>
</dbReference>
<feature type="compositionally biased region" description="Polar residues" evidence="27">
    <location>
        <begin position="1235"/>
        <end position="1248"/>
    </location>
</feature>
<name>A0A674EST0_SALTR</name>
<dbReference type="GO" id="GO:0012505">
    <property type="term" value="C:endomembrane system"/>
    <property type="evidence" value="ECO:0007669"/>
    <property type="project" value="UniProtKB-SubCell"/>
</dbReference>
<dbReference type="CDD" id="cd11639">
    <property type="entry name" value="HR1_ROCK1"/>
    <property type="match status" value="1"/>
</dbReference>
<dbReference type="Ensembl" id="ENSSTUT00000118503.1">
    <property type="protein sequence ID" value="ENSSTUP00000110697.1"/>
    <property type="gene ID" value="ENSSTUG00000046106.1"/>
</dbReference>
<dbReference type="PROSITE" id="PS50003">
    <property type="entry name" value="PH_DOMAIN"/>
    <property type="match status" value="1"/>
</dbReference>
<accession>A0A674EST0</accession>
<dbReference type="InterPro" id="IPR037310">
    <property type="entry name" value="ROCK1_HR1"/>
</dbReference>
<dbReference type="Gene3D" id="3.30.200.20">
    <property type="entry name" value="Phosphorylase Kinase, domain 1"/>
    <property type="match status" value="1"/>
</dbReference>
<dbReference type="PROSITE" id="PS50011">
    <property type="entry name" value="PROTEIN_KINASE_DOM"/>
    <property type="match status" value="1"/>
</dbReference>
<dbReference type="GO" id="GO:0031267">
    <property type="term" value="F:small GTPase binding"/>
    <property type="evidence" value="ECO:0007669"/>
    <property type="project" value="InterPro"/>
</dbReference>
<dbReference type="GO" id="GO:0048598">
    <property type="term" value="P:embryonic morphogenesis"/>
    <property type="evidence" value="ECO:0007669"/>
    <property type="project" value="TreeGrafter"/>
</dbReference>
<evidence type="ECO:0000313" key="33">
    <source>
        <dbReference type="Ensembl" id="ENSSTUP00000110697.1"/>
    </source>
</evidence>
<dbReference type="FunFam" id="3.30.200.20:FF:000072">
    <property type="entry name" value="Rho-associated protein kinase 2"/>
    <property type="match status" value="1"/>
</dbReference>
<dbReference type="Pfam" id="PF25346">
    <property type="entry name" value="PH_MRCK"/>
    <property type="match status" value="1"/>
</dbReference>
<dbReference type="InterPro" id="IPR050839">
    <property type="entry name" value="Rho-assoc_Ser/Thr_Kinase"/>
</dbReference>
<dbReference type="SUPFAM" id="SSF50729">
    <property type="entry name" value="PH domain-like"/>
    <property type="match status" value="1"/>
</dbReference>
<feature type="domain" description="REM-1" evidence="32">
    <location>
        <begin position="412"/>
        <end position="488"/>
    </location>
</feature>
<dbReference type="InterPro" id="IPR017441">
    <property type="entry name" value="Protein_kinase_ATP_BS"/>
</dbReference>
<dbReference type="PANTHER" id="PTHR22988">
    <property type="entry name" value="MYOTONIC DYSTROPHY S/T KINASE-RELATED"/>
    <property type="match status" value="1"/>
</dbReference>
<evidence type="ECO:0000256" key="21">
    <source>
        <dbReference type="ARBA" id="ARBA00023054"/>
    </source>
</evidence>
<dbReference type="CDD" id="cd20874">
    <property type="entry name" value="C1_ROCK1"/>
    <property type="match status" value="1"/>
</dbReference>
<feature type="compositionally biased region" description="Basic and acidic residues" evidence="27">
    <location>
        <begin position="513"/>
        <end position="528"/>
    </location>
</feature>
<evidence type="ECO:0000313" key="34">
    <source>
        <dbReference type="Proteomes" id="UP000472277"/>
    </source>
</evidence>
<dbReference type="CDD" id="cd05596">
    <property type="entry name" value="STKc_ROCK"/>
    <property type="match status" value="1"/>
</dbReference>
<evidence type="ECO:0000259" key="32">
    <source>
        <dbReference type="PROSITE" id="PS51860"/>
    </source>
</evidence>
<dbReference type="InterPro" id="IPR011993">
    <property type="entry name" value="PH-like_dom_sf"/>
</dbReference>
<feature type="coiled-coil region" evidence="26">
    <location>
        <begin position="680"/>
        <end position="749"/>
    </location>
</feature>
<dbReference type="GO" id="GO:0000281">
    <property type="term" value="P:mitotic cytokinesis"/>
    <property type="evidence" value="ECO:0007669"/>
    <property type="project" value="TreeGrafter"/>
</dbReference>
<evidence type="ECO:0000256" key="5">
    <source>
        <dbReference type="ARBA" id="ARBA00009903"/>
    </source>
</evidence>
<dbReference type="GO" id="GO:0008270">
    <property type="term" value="F:zinc ion binding"/>
    <property type="evidence" value="ECO:0007669"/>
    <property type="project" value="UniProtKB-KW"/>
</dbReference>
<feature type="coiled-coil region" evidence="26">
    <location>
        <begin position="864"/>
        <end position="898"/>
    </location>
</feature>
<dbReference type="GeneTree" id="ENSGT01030000234517"/>
<keyword evidence="13" id="KW-0479">Metal-binding</keyword>
<evidence type="ECO:0000256" key="27">
    <source>
        <dbReference type="SAM" id="MobiDB-lite"/>
    </source>
</evidence>
<dbReference type="Proteomes" id="UP000472277">
    <property type="component" value="Chromosome 31"/>
</dbReference>
<dbReference type="InterPro" id="IPR001849">
    <property type="entry name" value="PH_domain"/>
</dbReference>
<dbReference type="InterPro" id="IPR057529">
    <property type="entry name" value="MRCK/ROCK_PH"/>
</dbReference>
<dbReference type="GO" id="GO:0010494">
    <property type="term" value="C:cytoplasmic stress granule"/>
    <property type="evidence" value="ECO:0007669"/>
    <property type="project" value="TreeGrafter"/>
</dbReference>
<feature type="binding site" evidence="25">
    <location>
        <position position="80"/>
    </location>
    <ligand>
        <name>ATP</name>
        <dbReference type="ChEBI" id="CHEBI:30616"/>
    </ligand>
</feature>
<dbReference type="CDD" id="cd01242">
    <property type="entry name" value="PH_ROCK"/>
    <property type="match status" value="1"/>
</dbReference>
<keyword evidence="23" id="KW-0206">Cytoskeleton</keyword>
<dbReference type="PANTHER" id="PTHR22988:SF33">
    <property type="entry name" value="RHO-ASSOCIATED PROTEIN KINASE 1"/>
    <property type="match status" value="1"/>
</dbReference>
<dbReference type="PROSITE" id="PS00107">
    <property type="entry name" value="PROTEIN_KINASE_ATP"/>
    <property type="match status" value="1"/>
</dbReference>
<dbReference type="InterPro" id="IPR046349">
    <property type="entry name" value="C1-like_sf"/>
</dbReference>
<keyword evidence="22" id="KW-0472">Membrane</keyword>
<dbReference type="FunFam" id="1.10.510.10:FF:000047">
    <property type="entry name" value="Rho-associated protein kinase 1"/>
    <property type="match status" value="1"/>
</dbReference>
<evidence type="ECO:0000256" key="6">
    <source>
        <dbReference type="ARBA" id="ARBA00012513"/>
    </source>
</evidence>
<dbReference type="SMART" id="SM00233">
    <property type="entry name" value="PH"/>
    <property type="match status" value="1"/>
</dbReference>
<dbReference type="FunFam" id="2.30.29.30:FF:000033">
    <property type="entry name" value="Rho-associated protein kinase 2"/>
    <property type="match status" value="1"/>
</dbReference>
<keyword evidence="20" id="KW-0007">Acetylation</keyword>
<keyword evidence="15" id="KW-0863">Zinc-finger</keyword>
<dbReference type="SMART" id="SM00133">
    <property type="entry name" value="S_TK_X"/>
    <property type="match status" value="1"/>
</dbReference>
<keyword evidence="14 25" id="KW-0547">Nucleotide-binding</keyword>
<keyword evidence="16" id="KW-0418">Kinase</keyword>
<dbReference type="GO" id="GO:0030866">
    <property type="term" value="P:cortical actin cytoskeleton organization"/>
    <property type="evidence" value="ECO:0007669"/>
    <property type="project" value="TreeGrafter"/>
</dbReference>
<evidence type="ECO:0000256" key="14">
    <source>
        <dbReference type="ARBA" id="ARBA00022741"/>
    </source>
</evidence>
<feature type="coiled-coil region" evidence="26">
    <location>
        <begin position="780"/>
        <end position="817"/>
    </location>
</feature>
<comment type="cofactor">
    <cofactor evidence="1">
        <name>Mg(2+)</name>
        <dbReference type="ChEBI" id="CHEBI:18420"/>
    </cofactor>
</comment>
<dbReference type="GO" id="GO:0072518">
    <property type="term" value="F:Rho-dependent protein serine/threonine kinase activity"/>
    <property type="evidence" value="ECO:0007669"/>
    <property type="project" value="TreeGrafter"/>
</dbReference>
<dbReference type="SUPFAM" id="SSF57889">
    <property type="entry name" value="Cysteine-rich domain"/>
    <property type="match status" value="1"/>
</dbReference>
<keyword evidence="7" id="KW-1003">Cell membrane</keyword>
<evidence type="ECO:0000256" key="9">
    <source>
        <dbReference type="ARBA" id="ARBA00022527"/>
    </source>
</evidence>
<dbReference type="InterPro" id="IPR011009">
    <property type="entry name" value="Kinase-like_dom_sf"/>
</dbReference>
<evidence type="ECO:0000256" key="8">
    <source>
        <dbReference type="ARBA" id="ARBA00022490"/>
    </source>
</evidence>
<dbReference type="InterPro" id="IPR008271">
    <property type="entry name" value="Ser/Thr_kinase_AS"/>
</dbReference>
<keyword evidence="11" id="KW-0808">Transferase</keyword>
<evidence type="ECO:0000256" key="20">
    <source>
        <dbReference type="ARBA" id="ARBA00022990"/>
    </source>
</evidence>
<dbReference type="Gene3D" id="1.10.510.10">
    <property type="entry name" value="Transferase(Phosphotransferase) domain 1"/>
    <property type="match status" value="1"/>
</dbReference>
<dbReference type="InterPro" id="IPR000961">
    <property type="entry name" value="AGC-kinase_C"/>
</dbReference>
<dbReference type="AlphaFoldDB" id="A0A674EST0"/>
<feature type="region of interest" description="Disordered" evidence="27">
    <location>
        <begin position="498"/>
        <end position="528"/>
    </location>
</feature>
<evidence type="ECO:0000256" key="23">
    <source>
        <dbReference type="ARBA" id="ARBA00023212"/>
    </source>
</evidence>
<feature type="domain" description="Protein kinase" evidence="29">
    <location>
        <begin position="51"/>
        <end position="313"/>
    </location>
</feature>
<evidence type="ECO:0000259" key="29">
    <source>
        <dbReference type="PROSITE" id="PS50011"/>
    </source>
</evidence>
<dbReference type="SUPFAM" id="SSF103652">
    <property type="entry name" value="G protein-binding domain"/>
    <property type="match status" value="1"/>
</dbReference>
<sequence>MCAPKLENVGDGLDALVYDLDFPALRKNKSIDNFLNRCNKIRDLRMKAEDYEVVKVIGRGAFGEVQLVRHKATRKVYAMKLLSKFEMIKRSDSAFFWEERDIMAFANSAWVVQLFYAFQDDRYLYMVMEYMPGGDLVNLMSNYDVPEKWARFYTAEVVLALDGIHAMGFIHRDVKPDNMLLDKAGHLKLADFGTCMKMNKDGMVRCDTAVGTPDYISPEVLKSQGGDGYYGRECDWWSVGVFLYEMLVGDTPFYADSLVGTYSKIMNHKNALSFPDDSDISKDAKNLICAFLTDREVRLGRNGVDEIKRHPFFKNDQWTWENIRDTAAPVVPELSSDIDTSNFDDIEADRGDEETFPIPKAFVGNQLPFVGFTYYSSHHANLCVFRTSNTKLDKIMKELDEEGNVRKGVEASMSLLEKDKMMIQHRATEYQRKADQEAEKRRNLENEVSTLKEQLEDMRKICQNSQASNDKILQLQNQLEEANDLLRAESDTAARLRKSHTEMAKSMSQLEGLNRELQEKSRSSDGGRAQLEKELLQLQSTLDSERRCYSQGSEEIHELQVRMTGLQEDNKNLTRSLSKVEAERKQAQERRNNLEKEKNNLEIDLNYKLKTLQQRLDQEHTEHRVTRAQLTDKYESIEEAKSAAMHAVQQKVSEESGARMRAESRVVEVEKQCSMLEFDLKQSVQKMEQLMKQKERLEDEVKGLRMQMEQESSKRLLAQNELKCRSQEADRLKGLEKQLKQEINTALESKRSLEFQGNEGQMRELQDQLEAEQYFSTLYKTQVKELKEDIEERNRQVQEAHKKVQELHSERDSLLAQLDLTVTKAESEQLARALQEEQYFELSQENKKATARHKQEGTEKDATIARLEDSNKTLTKDVENLSKEKAELNNKLRIQEEGSAVNKLAEIMNRKDMKLDTKKKGNTTDLRKKEKENRKLQLELKQEKDKFNHMAIKYQKELSEMQAQLSEECTYRNELQMQLDSKESDIEQLREKLIDLQLRMDNSSVTSLQMDETDSNIAGYPKQSRLEGWLSIPNKPNIKRYGWKKQYVVVSSKKILFYNDEQDKEQSNPSMVLDIDKLFHVRPVTQGDVYRAETEEIPRIFQILYANEGECRKEADMETVSQGDKTNCLPHKGHEFIPTLYHFPTNCEACAKPLWHVFKPPPALECRRCHVKCHQDHLDKKEDVIAPCKVNYDVTSARDMLLLALTQDEQKKWIGHLGRKIPKTPPSSFLRASPRTMSTRPAPNQSFRKNPKSITGKPR</sequence>
<keyword evidence="8" id="KW-0963">Cytoplasm</keyword>
<dbReference type="InterPro" id="IPR000719">
    <property type="entry name" value="Prot_kinase_dom"/>
</dbReference>
<evidence type="ECO:0000256" key="11">
    <source>
        <dbReference type="ARBA" id="ARBA00022679"/>
    </source>
</evidence>
<keyword evidence="21 24" id="KW-0175">Coiled coil</keyword>
<dbReference type="GO" id="GO:0005856">
    <property type="term" value="C:cytoskeleton"/>
    <property type="evidence" value="ECO:0007669"/>
    <property type="project" value="UniProtKB-SubCell"/>
</dbReference>
<evidence type="ECO:0000256" key="16">
    <source>
        <dbReference type="ARBA" id="ARBA00022777"/>
    </source>
</evidence>
<dbReference type="GO" id="GO:0006915">
    <property type="term" value="P:apoptotic process"/>
    <property type="evidence" value="ECO:0007669"/>
    <property type="project" value="UniProtKB-KW"/>
</dbReference>
<evidence type="ECO:0000256" key="3">
    <source>
        <dbReference type="ARBA" id="ARBA00004236"/>
    </source>
</evidence>
<evidence type="ECO:0000259" key="31">
    <source>
        <dbReference type="PROSITE" id="PS51285"/>
    </source>
</evidence>
<keyword evidence="17" id="KW-0862">Zinc</keyword>
<reference evidence="33" key="1">
    <citation type="submission" date="2025-08" db="UniProtKB">
        <authorList>
            <consortium name="Ensembl"/>
        </authorList>
    </citation>
    <scope>IDENTIFICATION</scope>
</reference>
<dbReference type="InterPro" id="IPR002219">
    <property type="entry name" value="PKC_DAG/PE"/>
</dbReference>
<feature type="domain" description="Phorbol-ester/DAG-type" evidence="30">
    <location>
        <begin position="1133"/>
        <end position="1188"/>
    </location>
</feature>
<dbReference type="GO" id="GO:0031032">
    <property type="term" value="P:actomyosin structure organization"/>
    <property type="evidence" value="ECO:0007669"/>
    <property type="project" value="TreeGrafter"/>
</dbReference>
<keyword evidence="10" id="KW-0597">Phosphoprotein</keyword>
<dbReference type="GO" id="GO:0005524">
    <property type="term" value="F:ATP binding"/>
    <property type="evidence" value="ECO:0007669"/>
    <property type="project" value="UniProtKB-UniRule"/>
</dbReference>
<dbReference type="PROSITE" id="PS50081">
    <property type="entry name" value="ZF_DAG_PE_2"/>
    <property type="match status" value="1"/>
</dbReference>
<dbReference type="FunFam" id="3.30.200.20:FF:001759">
    <property type="entry name" value="Rho-associated, coiled-coil-containing protein kinase 2b"/>
    <property type="match status" value="1"/>
</dbReference>
<gene>
    <name evidence="33" type="primary">ROCK1</name>
    <name evidence="33" type="synonym">LOC115169563</name>
</gene>
<dbReference type="GO" id="GO:1901888">
    <property type="term" value="P:regulation of cell junction assembly"/>
    <property type="evidence" value="ECO:0007669"/>
    <property type="project" value="TreeGrafter"/>
</dbReference>
<evidence type="ECO:0000256" key="2">
    <source>
        <dbReference type="ARBA" id="ARBA00004184"/>
    </source>
</evidence>
<dbReference type="PROSITE" id="PS51285">
    <property type="entry name" value="AGC_KINASE_CTER"/>
    <property type="match status" value="1"/>
</dbReference>
<dbReference type="SMART" id="SM00220">
    <property type="entry name" value="S_TKc"/>
    <property type="match status" value="1"/>
</dbReference>
<evidence type="ECO:0000256" key="4">
    <source>
        <dbReference type="ARBA" id="ARBA00004245"/>
    </source>
</evidence>
<comment type="similarity">
    <text evidence="5">Belongs to the protein kinase superfamily. AGC Ser/Thr protein kinase family.</text>
</comment>
<dbReference type="PROSITE" id="PS00108">
    <property type="entry name" value="PROTEIN_KINASE_ST"/>
    <property type="match status" value="1"/>
</dbReference>
<proteinExistence type="inferred from homology"/>
<feature type="domain" description="AGC-kinase C-terminal" evidence="31">
    <location>
        <begin position="316"/>
        <end position="384"/>
    </location>
</feature>